<dbReference type="PRINTS" id="PR00020">
    <property type="entry name" value="MAMDOMAIN"/>
</dbReference>
<dbReference type="AlphaFoldDB" id="V8NGE3"/>
<dbReference type="FunFam" id="2.60.120.200:FF:000006">
    <property type="entry name" value="receptor-type tyrosine-protein phosphatase T isoform X1"/>
    <property type="match status" value="1"/>
</dbReference>
<dbReference type="SUPFAM" id="SSF49899">
    <property type="entry name" value="Concanavalin A-like lectins/glucanases"/>
    <property type="match status" value="1"/>
</dbReference>
<feature type="non-terminal residue" evidence="4">
    <location>
        <position position="1"/>
    </location>
</feature>
<organism evidence="4 5">
    <name type="scientific">Ophiophagus hannah</name>
    <name type="common">King cobra</name>
    <name type="synonym">Naja hannah</name>
    <dbReference type="NCBI Taxonomy" id="8665"/>
    <lineage>
        <taxon>Eukaryota</taxon>
        <taxon>Metazoa</taxon>
        <taxon>Chordata</taxon>
        <taxon>Craniata</taxon>
        <taxon>Vertebrata</taxon>
        <taxon>Euteleostomi</taxon>
        <taxon>Lepidosauria</taxon>
        <taxon>Squamata</taxon>
        <taxon>Bifurcata</taxon>
        <taxon>Unidentata</taxon>
        <taxon>Episquamata</taxon>
        <taxon>Toxicofera</taxon>
        <taxon>Serpentes</taxon>
        <taxon>Colubroidea</taxon>
        <taxon>Elapidae</taxon>
        <taxon>Elapinae</taxon>
        <taxon>Ophiophagus</taxon>
    </lineage>
</organism>
<dbReference type="Gene3D" id="2.60.120.200">
    <property type="match status" value="1"/>
</dbReference>
<dbReference type="SMART" id="SM00137">
    <property type="entry name" value="MAM"/>
    <property type="match status" value="1"/>
</dbReference>
<evidence type="ECO:0000256" key="2">
    <source>
        <dbReference type="ARBA" id="ARBA00023157"/>
    </source>
</evidence>
<keyword evidence="1" id="KW-0677">Repeat</keyword>
<dbReference type="OrthoDB" id="10253954at2759"/>
<evidence type="ECO:0000313" key="4">
    <source>
        <dbReference type="EMBL" id="ETE61006.1"/>
    </source>
</evidence>
<dbReference type="Pfam" id="PF00629">
    <property type="entry name" value="MAM"/>
    <property type="match status" value="1"/>
</dbReference>
<reference evidence="4 5" key="1">
    <citation type="journal article" date="2013" name="Proc. Natl. Acad. Sci. U.S.A.">
        <title>The king cobra genome reveals dynamic gene evolution and adaptation in the snake venom system.</title>
        <authorList>
            <person name="Vonk F.J."/>
            <person name="Casewell N.R."/>
            <person name="Henkel C.V."/>
            <person name="Heimberg A.M."/>
            <person name="Jansen H.J."/>
            <person name="McCleary R.J."/>
            <person name="Kerkkamp H.M."/>
            <person name="Vos R.A."/>
            <person name="Guerreiro I."/>
            <person name="Calvete J.J."/>
            <person name="Wuster W."/>
            <person name="Woods A.E."/>
            <person name="Logan J.M."/>
            <person name="Harrison R.A."/>
            <person name="Castoe T.A."/>
            <person name="de Koning A.P."/>
            <person name="Pollock D.D."/>
            <person name="Yandell M."/>
            <person name="Calderon D."/>
            <person name="Renjifo C."/>
            <person name="Currier R.B."/>
            <person name="Salgado D."/>
            <person name="Pla D."/>
            <person name="Sanz L."/>
            <person name="Hyder A.S."/>
            <person name="Ribeiro J.M."/>
            <person name="Arntzen J.W."/>
            <person name="van den Thillart G.E."/>
            <person name="Boetzer M."/>
            <person name="Pirovano W."/>
            <person name="Dirks R.P."/>
            <person name="Spaink H.P."/>
            <person name="Duboule D."/>
            <person name="McGlinn E."/>
            <person name="Kini R.M."/>
            <person name="Richardson M.K."/>
        </authorList>
    </citation>
    <scope>NUCLEOTIDE SEQUENCE</scope>
    <source>
        <tissue evidence="4">Blood</tissue>
    </source>
</reference>
<dbReference type="PROSITE" id="PS50060">
    <property type="entry name" value="MAM_2"/>
    <property type="match status" value="1"/>
</dbReference>
<sequence>METPPRAWLASREAAVVADLSLLPLALQKWCEWEAVLLLAPTKTLVAQQWEACARLLDIPVVHMAEMMGGCSFDEPFTSCGYSQSDTDDFNWDQVNTFTKPTTDPWMPTGSFMLVNTTERIGQKAHLLLPQLKENDTHCIDFNFFVSSKSGSNPGILNVYVKVNNGELGNPVWNVSDAPIGIWNRVELAVSTFWPNFYQVVFEVITSDHQGYLAIDDVKVLGHPCSK</sequence>
<dbReference type="InterPro" id="IPR000998">
    <property type="entry name" value="MAM_dom"/>
</dbReference>
<dbReference type="PANTHER" id="PTHR24051:SF11">
    <property type="entry name" value="PROTEIN TYROSINE PHOSPHATASE, RECEPTOR TYPE, M"/>
    <property type="match status" value="1"/>
</dbReference>
<keyword evidence="4" id="KW-0675">Receptor</keyword>
<name>V8NGE3_OPHHA</name>
<feature type="domain" description="MAM" evidence="3">
    <location>
        <begin position="69"/>
        <end position="227"/>
    </location>
</feature>
<dbReference type="InterPro" id="IPR013320">
    <property type="entry name" value="ConA-like_dom_sf"/>
</dbReference>
<evidence type="ECO:0000256" key="1">
    <source>
        <dbReference type="ARBA" id="ARBA00022737"/>
    </source>
</evidence>
<evidence type="ECO:0000259" key="3">
    <source>
        <dbReference type="PROSITE" id="PS50060"/>
    </source>
</evidence>
<comment type="caution">
    <text evidence="4">The sequence shown here is derived from an EMBL/GenBank/DDBJ whole genome shotgun (WGS) entry which is preliminary data.</text>
</comment>
<keyword evidence="5" id="KW-1185">Reference proteome</keyword>
<gene>
    <name evidence="4" type="primary">PTPRM</name>
    <name evidence="4" type="ORF">L345_13246</name>
</gene>
<dbReference type="GO" id="GO:0016020">
    <property type="term" value="C:membrane"/>
    <property type="evidence" value="ECO:0007669"/>
    <property type="project" value="InterPro"/>
</dbReference>
<dbReference type="Proteomes" id="UP000018936">
    <property type="component" value="Unassembled WGS sequence"/>
</dbReference>
<dbReference type="EMBL" id="AZIM01004229">
    <property type="protein sequence ID" value="ETE61006.1"/>
    <property type="molecule type" value="Genomic_DNA"/>
</dbReference>
<dbReference type="CDD" id="cd06263">
    <property type="entry name" value="MAM"/>
    <property type="match status" value="1"/>
</dbReference>
<dbReference type="PANTHER" id="PTHR24051">
    <property type="entry name" value="SUSHI DOMAIN-CONTAINING PROTEIN 1"/>
    <property type="match status" value="1"/>
</dbReference>
<accession>V8NGE3</accession>
<proteinExistence type="predicted"/>
<evidence type="ECO:0000313" key="5">
    <source>
        <dbReference type="Proteomes" id="UP000018936"/>
    </source>
</evidence>
<keyword evidence="2" id="KW-1015">Disulfide bond</keyword>
<protein>
    <submittedName>
        <fullName evidence="4">Receptor-type tyrosine-protein phosphatase mu</fullName>
    </submittedName>
</protein>
<dbReference type="InterPro" id="IPR051622">
    <property type="entry name" value="R-tyr_protein_phosphatases"/>
</dbReference>